<dbReference type="Pfam" id="PF20597">
    <property type="entry name" value="pAdhesive_15"/>
    <property type="match status" value="1"/>
</dbReference>
<evidence type="ECO:0000313" key="4">
    <source>
        <dbReference type="EMBL" id="BDZ49997.1"/>
    </source>
</evidence>
<evidence type="ECO:0008006" key="6">
    <source>
        <dbReference type="Google" id="ProtNLM"/>
    </source>
</evidence>
<gene>
    <name evidence="4" type="ORF">GCM10025867_22380</name>
</gene>
<accession>A0ABM8GP40</accession>
<feature type="domain" description="Choice-of-anchor A" evidence="3">
    <location>
        <begin position="3"/>
        <end position="143"/>
    </location>
</feature>
<keyword evidence="5" id="KW-1185">Reference proteome</keyword>
<protein>
    <recommendedName>
        <fullName evidence="6">Choice-of-anchor A family protein</fullName>
    </recommendedName>
</protein>
<evidence type="ECO:0000313" key="5">
    <source>
        <dbReference type="Proteomes" id="UP001321486"/>
    </source>
</evidence>
<proteinExistence type="predicted"/>
<feature type="domain" description="DUF5979" evidence="2">
    <location>
        <begin position="514"/>
        <end position="619"/>
    </location>
</feature>
<evidence type="ECO:0000259" key="2">
    <source>
        <dbReference type="Pfam" id="PF19407"/>
    </source>
</evidence>
<dbReference type="Pfam" id="PF19407">
    <property type="entry name" value="DUF5979"/>
    <property type="match status" value="4"/>
</dbReference>
<dbReference type="EMBL" id="AP027732">
    <property type="protein sequence ID" value="BDZ49997.1"/>
    <property type="molecule type" value="Genomic_DNA"/>
</dbReference>
<dbReference type="Proteomes" id="UP001321486">
    <property type="component" value="Chromosome"/>
</dbReference>
<evidence type="ECO:0000256" key="1">
    <source>
        <dbReference type="SAM" id="MobiDB-lite"/>
    </source>
</evidence>
<dbReference type="InterPro" id="IPR026588">
    <property type="entry name" value="Choice_anch_A"/>
</dbReference>
<name>A0ABM8GP40_9MICO</name>
<evidence type="ECO:0000259" key="3">
    <source>
        <dbReference type="Pfam" id="PF20597"/>
    </source>
</evidence>
<dbReference type="InterPro" id="IPR046022">
    <property type="entry name" value="DUF5979"/>
</dbReference>
<sequence length="658" mass="66870">MTGTTSELYGTRTFRGDGTSSPQVFHVSGRELGSPTQAVAIRFANIPTGAPVIITVEGAAPEAYPAGFFTDAEPGQIAFGDPRFAEVATHTMWNFADAASLTIGTGDQFLGSVLVPRATAHSTITASTNGRVLIGGDLDFSGDGNEAHSYPFPDPDFECKPEILPPPATGRLAVQKVVVDSAGVVDPARTYAGTYSCRSAQGDPIPGSFWTVRSGGAPQIIASNLAVGSVCTLAELPPPPPDADDPSSVWQPVSITPSTVTIGTDTTSVVTVTNTVARATGSFRIQKTLSDPGSAVPPGRVFTGTSSCQLLGRDVTPADNTWSVTAGGPAAVVGPVPVGAVCEVRETLGSAPDPAAPGLGWGPTLVSPSSIVVGSGATPTVTVQNSVVPVAGSFSIVKTFSGVGSGYDPAALFDFSYSCKAPGQPAGAPVDVRLAAGQQRTVSGVAAGSTCAVTEGIEPPTSDPSYEWQDPEVSVSDPAATVSGRTATFTVAPGTSPAVQVSFVDTLLRQTGDFAVQKVTIDPRRIVDPTRAFTGDWNCEYAGSQVAGGRWTVRANEGAALLATQLPLGTTCVANEDLQISPPDPAEPRFTWAASSSTRSSTPVAPGAVAVVTLTNVVTERLAAASIVKVVDDAAGTAPAGARYSGTVVCSPPAAALR</sequence>
<reference evidence="5" key="1">
    <citation type="journal article" date="2019" name="Int. J. Syst. Evol. Microbiol.">
        <title>The Global Catalogue of Microorganisms (GCM) 10K type strain sequencing project: providing services to taxonomists for standard genome sequencing and annotation.</title>
        <authorList>
            <consortium name="The Broad Institute Genomics Platform"/>
            <consortium name="The Broad Institute Genome Sequencing Center for Infectious Disease"/>
            <person name="Wu L."/>
            <person name="Ma J."/>
        </authorList>
    </citation>
    <scope>NUCLEOTIDE SEQUENCE [LARGE SCALE GENOMIC DNA]</scope>
    <source>
        <strain evidence="5">NBRC 108728</strain>
    </source>
</reference>
<dbReference type="RefSeq" id="WP_286346651.1">
    <property type="nucleotide sequence ID" value="NZ_AP027732.1"/>
</dbReference>
<dbReference type="NCBIfam" id="TIGR04215">
    <property type="entry name" value="choice_anch_A"/>
    <property type="match status" value="1"/>
</dbReference>
<organism evidence="4 5">
    <name type="scientific">Frondihabitans sucicola</name>
    <dbReference type="NCBI Taxonomy" id="1268041"/>
    <lineage>
        <taxon>Bacteria</taxon>
        <taxon>Bacillati</taxon>
        <taxon>Actinomycetota</taxon>
        <taxon>Actinomycetes</taxon>
        <taxon>Micrococcales</taxon>
        <taxon>Microbacteriaceae</taxon>
        <taxon>Frondihabitans</taxon>
    </lineage>
</organism>
<feature type="region of interest" description="Disordered" evidence="1">
    <location>
        <begin position="1"/>
        <end position="22"/>
    </location>
</feature>
<feature type="domain" description="DUF5979" evidence="2">
    <location>
        <begin position="394"/>
        <end position="491"/>
    </location>
</feature>
<feature type="domain" description="DUF5979" evidence="2">
    <location>
        <begin position="283"/>
        <end position="387"/>
    </location>
</feature>
<feature type="domain" description="DUF5979" evidence="2">
    <location>
        <begin position="173"/>
        <end position="276"/>
    </location>
</feature>